<reference evidence="2" key="1">
    <citation type="submission" date="2010-04" db="EMBL/GenBank/DDBJ databases">
        <title>Complete genome sequence of Nitrosococcus halophilus Nc4, a salt-adapted, aerobic obligate ammonia-oxidizing sulfur purple bacterium.</title>
        <authorList>
            <consortium name="US DOE Joint Genome Institute"/>
            <person name="Campbell M.A."/>
            <person name="Malfatti S.A."/>
            <person name="Chain P.S.G."/>
            <person name="Heidelberg J.F."/>
            <person name="Ward B.B."/>
            <person name="Klotz M.G."/>
        </authorList>
    </citation>
    <scope>NUCLEOTIDE SEQUENCE [LARGE SCALE GENOMIC DNA]</scope>
    <source>
        <strain evidence="2">Nc4</strain>
    </source>
</reference>
<name>D5BYJ9_NITHN</name>
<organism evidence="1 2">
    <name type="scientific">Nitrosococcus halophilus (strain Nc4)</name>
    <dbReference type="NCBI Taxonomy" id="472759"/>
    <lineage>
        <taxon>Bacteria</taxon>
        <taxon>Pseudomonadati</taxon>
        <taxon>Pseudomonadota</taxon>
        <taxon>Gammaproteobacteria</taxon>
        <taxon>Chromatiales</taxon>
        <taxon>Chromatiaceae</taxon>
        <taxon>Nitrosococcus</taxon>
    </lineage>
</organism>
<dbReference type="AlphaFoldDB" id="D5BYJ9"/>
<accession>D5BYJ9</accession>
<dbReference type="eggNOG" id="ENOG502ZCF8">
    <property type="taxonomic scope" value="Bacteria"/>
</dbReference>
<sequence length="227" mass="24543">MSDQPQAVSFGSFGDSSAPVPAIGVVAETLTSFAYHSLMVQSGTATLPELIGDRAIAFGLAATLGMMSARVALPARDYRRHLAAMPYRTSVFVTPEPKLLSPLIKRLNLDAEAGLQEKVANVARKGNLKDFFMIQEVPPGQVYRGAIFGLDPFEAFGQGELVIRIGLHRSGMVRLRPDTQSETVCLNAATAALFGQDLPVARYCLYGLQLTPPLGLEDAAEEVRQWH</sequence>
<keyword evidence="2" id="KW-1185">Reference proteome</keyword>
<dbReference type="KEGG" id="nhl:Nhal_2925"/>
<dbReference type="STRING" id="472759.Nhal_2925"/>
<dbReference type="EMBL" id="CP001798">
    <property type="protein sequence ID" value="ADE15987.1"/>
    <property type="molecule type" value="Genomic_DNA"/>
</dbReference>
<dbReference type="Proteomes" id="UP000001844">
    <property type="component" value="Chromosome"/>
</dbReference>
<proteinExistence type="predicted"/>
<evidence type="ECO:0000313" key="1">
    <source>
        <dbReference type="EMBL" id="ADE15987.1"/>
    </source>
</evidence>
<protein>
    <submittedName>
        <fullName evidence="1">Uncharacterized protein</fullName>
    </submittedName>
</protein>
<evidence type="ECO:0000313" key="2">
    <source>
        <dbReference type="Proteomes" id="UP000001844"/>
    </source>
</evidence>
<gene>
    <name evidence="1" type="ordered locus">Nhal_2925</name>
</gene>
<dbReference type="HOGENOM" id="CLU_1218712_0_0_6"/>
<dbReference type="RefSeq" id="WP_013033839.1">
    <property type="nucleotide sequence ID" value="NC_013960.1"/>
</dbReference>